<dbReference type="RefSeq" id="WP_157300280.1">
    <property type="nucleotide sequence ID" value="NZ_BAAAZB010000006.1"/>
</dbReference>
<keyword evidence="4" id="KW-1185">Reference proteome</keyword>
<dbReference type="AlphaFoldDB" id="A0A6N8JBF5"/>
<comment type="caution">
    <text evidence="3">The sequence shown here is derived from an EMBL/GenBank/DDBJ whole genome shotgun (WGS) entry which is preliminary data.</text>
</comment>
<dbReference type="PROSITE" id="PS50933">
    <property type="entry name" value="CHRD"/>
    <property type="match status" value="1"/>
</dbReference>
<feature type="chain" id="PRO_5026904881" evidence="1">
    <location>
        <begin position="25"/>
        <end position="162"/>
    </location>
</feature>
<dbReference type="OrthoDB" id="571052at2"/>
<reference evidence="3 4" key="1">
    <citation type="submission" date="2019-12" db="EMBL/GenBank/DDBJ databases">
        <title>The draft genomic sequence of strain Chitinophaga oryziterrae JCM 16595.</title>
        <authorList>
            <person name="Zhang X."/>
        </authorList>
    </citation>
    <scope>NUCLEOTIDE SEQUENCE [LARGE SCALE GENOMIC DNA]</scope>
    <source>
        <strain evidence="3 4">JCM 16595</strain>
    </source>
</reference>
<dbReference type="Proteomes" id="UP000468388">
    <property type="component" value="Unassembled WGS sequence"/>
</dbReference>
<dbReference type="Pfam" id="PF07452">
    <property type="entry name" value="CHRD"/>
    <property type="match status" value="1"/>
</dbReference>
<evidence type="ECO:0000313" key="3">
    <source>
        <dbReference type="EMBL" id="MVT41646.1"/>
    </source>
</evidence>
<proteinExistence type="predicted"/>
<gene>
    <name evidence="3" type="ORF">GO495_13735</name>
</gene>
<dbReference type="InterPro" id="IPR010895">
    <property type="entry name" value="CHRD"/>
</dbReference>
<evidence type="ECO:0000313" key="4">
    <source>
        <dbReference type="Proteomes" id="UP000468388"/>
    </source>
</evidence>
<dbReference type="SMART" id="SM00754">
    <property type="entry name" value="CHRD"/>
    <property type="match status" value="1"/>
</dbReference>
<feature type="domain" description="CHRD" evidence="2">
    <location>
        <begin position="40"/>
        <end position="162"/>
    </location>
</feature>
<keyword evidence="1" id="KW-0732">Signal</keyword>
<evidence type="ECO:0000256" key="1">
    <source>
        <dbReference type="SAM" id="SignalP"/>
    </source>
</evidence>
<organism evidence="3 4">
    <name type="scientific">Chitinophaga oryziterrae</name>
    <dbReference type="NCBI Taxonomy" id="1031224"/>
    <lineage>
        <taxon>Bacteria</taxon>
        <taxon>Pseudomonadati</taxon>
        <taxon>Bacteroidota</taxon>
        <taxon>Chitinophagia</taxon>
        <taxon>Chitinophagales</taxon>
        <taxon>Chitinophagaceae</taxon>
        <taxon>Chitinophaga</taxon>
    </lineage>
</organism>
<evidence type="ECO:0000259" key="2">
    <source>
        <dbReference type="PROSITE" id="PS50933"/>
    </source>
</evidence>
<name>A0A6N8JBF5_9BACT</name>
<sequence>MKASLFFRKQSLVYSFLIITALLASCSKNDGYGGGGTTPTTYTVSATLNSGSEVPSNTTTGTGTLTGSYNSSTYMITYKITWTGLTGVATAMHFHGPAIVGQSAGVEVGITGFTSAAAGSYSGSATFTPSQGTDLTEGKMYVNIHTAAYPNGEIRGQLSATK</sequence>
<protein>
    <submittedName>
        <fullName evidence="3">CHRD domain-containing protein</fullName>
    </submittedName>
</protein>
<dbReference type="PROSITE" id="PS51257">
    <property type="entry name" value="PROKAR_LIPOPROTEIN"/>
    <property type="match status" value="1"/>
</dbReference>
<accession>A0A6N8JBF5</accession>
<feature type="signal peptide" evidence="1">
    <location>
        <begin position="1"/>
        <end position="24"/>
    </location>
</feature>
<dbReference type="EMBL" id="WRXO01000003">
    <property type="protein sequence ID" value="MVT41646.1"/>
    <property type="molecule type" value="Genomic_DNA"/>
</dbReference>